<evidence type="ECO:0000256" key="2">
    <source>
        <dbReference type="SAM" id="SignalP"/>
    </source>
</evidence>
<protein>
    <submittedName>
        <fullName evidence="3">Tetratricopeptide repeat protein</fullName>
    </submittedName>
</protein>
<feature type="signal peptide" evidence="2">
    <location>
        <begin position="1"/>
        <end position="25"/>
    </location>
</feature>
<sequence length="216" mass="23645">MPRAQLSLLLSVLVGLAGCAGNPMSDDDGGRPQGPGQAASTVRQSPAPPRATPPEPELSESQQQLVERARTAAASQAWDEAAQALEQLLQQRDDLPRLTARLAWVRQQQGRTGEATVLYHNAVAANPADALSINNLALLLREAGDFRQASEVLEQGLAYSPRVPELHFNLAVLSELYLLDLSRALDHYRQYQALLPTPEKRVEGWIADIERRVDES</sequence>
<feature type="region of interest" description="Disordered" evidence="1">
    <location>
        <begin position="22"/>
        <end position="60"/>
    </location>
</feature>
<dbReference type="PANTHER" id="PTHR44216:SF3">
    <property type="entry name" value="PROTEIN O-MANNOSYL-TRANSFERASE TMTC2"/>
    <property type="match status" value="1"/>
</dbReference>
<dbReference type="Pfam" id="PF13176">
    <property type="entry name" value="TPR_7"/>
    <property type="match status" value="1"/>
</dbReference>
<dbReference type="InterPro" id="IPR052384">
    <property type="entry name" value="TMTC_O-mannosyltransferase"/>
</dbReference>
<reference evidence="3 4" key="1">
    <citation type="submission" date="2023-10" db="EMBL/GenBank/DDBJ databases">
        <title>Characteristics and mechanism of a salt-tolerant marine origin heterotrophic nitrifying- aerobic denitrifying bacteria Marinobacter xestospongiae HN1.</title>
        <authorList>
            <person name="Qi R."/>
        </authorList>
    </citation>
    <scope>NUCLEOTIDE SEQUENCE [LARGE SCALE GENOMIC DNA]</scope>
    <source>
        <strain evidence="3 4">HN1</strain>
    </source>
</reference>
<dbReference type="SMART" id="SM00028">
    <property type="entry name" value="TPR"/>
    <property type="match status" value="2"/>
</dbReference>
<dbReference type="RefSeq" id="WP_316974263.1">
    <property type="nucleotide sequence ID" value="NZ_JAWIIJ010000009.1"/>
</dbReference>
<feature type="chain" id="PRO_5045411235" evidence="2">
    <location>
        <begin position="26"/>
        <end position="216"/>
    </location>
</feature>
<gene>
    <name evidence="3" type="ORF">RYS15_13840</name>
</gene>
<keyword evidence="4" id="KW-1185">Reference proteome</keyword>
<dbReference type="InterPro" id="IPR011990">
    <property type="entry name" value="TPR-like_helical_dom_sf"/>
</dbReference>
<organism evidence="3 4">
    <name type="scientific">Marinobacter xestospongiae</name>
    <dbReference type="NCBI Taxonomy" id="994319"/>
    <lineage>
        <taxon>Bacteria</taxon>
        <taxon>Pseudomonadati</taxon>
        <taxon>Pseudomonadota</taxon>
        <taxon>Gammaproteobacteria</taxon>
        <taxon>Pseudomonadales</taxon>
        <taxon>Marinobacteraceae</taxon>
        <taxon>Marinobacter</taxon>
    </lineage>
</organism>
<dbReference type="PROSITE" id="PS51257">
    <property type="entry name" value="PROKAR_LIPOPROTEIN"/>
    <property type="match status" value="1"/>
</dbReference>
<dbReference type="InterPro" id="IPR019734">
    <property type="entry name" value="TPR_rpt"/>
</dbReference>
<evidence type="ECO:0000256" key="1">
    <source>
        <dbReference type="SAM" id="MobiDB-lite"/>
    </source>
</evidence>
<dbReference type="Gene3D" id="1.25.40.10">
    <property type="entry name" value="Tetratricopeptide repeat domain"/>
    <property type="match status" value="1"/>
</dbReference>
<proteinExistence type="predicted"/>
<accession>A0ABU3VZT9</accession>
<dbReference type="Proteomes" id="UP001269819">
    <property type="component" value="Unassembled WGS sequence"/>
</dbReference>
<dbReference type="EMBL" id="JAWIIJ010000009">
    <property type="protein sequence ID" value="MDV2079766.1"/>
    <property type="molecule type" value="Genomic_DNA"/>
</dbReference>
<dbReference type="SUPFAM" id="SSF48452">
    <property type="entry name" value="TPR-like"/>
    <property type="match status" value="1"/>
</dbReference>
<comment type="caution">
    <text evidence="3">The sequence shown here is derived from an EMBL/GenBank/DDBJ whole genome shotgun (WGS) entry which is preliminary data.</text>
</comment>
<evidence type="ECO:0000313" key="4">
    <source>
        <dbReference type="Proteomes" id="UP001269819"/>
    </source>
</evidence>
<feature type="compositionally biased region" description="Pro residues" evidence="1">
    <location>
        <begin position="46"/>
        <end position="56"/>
    </location>
</feature>
<dbReference type="PANTHER" id="PTHR44216">
    <property type="entry name" value="PROTEIN O-MANNOSYL-TRANSFERASE TMTC2"/>
    <property type="match status" value="1"/>
</dbReference>
<name>A0ABU3VZT9_9GAMM</name>
<keyword evidence="2" id="KW-0732">Signal</keyword>
<evidence type="ECO:0000313" key="3">
    <source>
        <dbReference type="EMBL" id="MDV2079766.1"/>
    </source>
</evidence>